<feature type="non-terminal residue" evidence="12">
    <location>
        <position position="1"/>
    </location>
</feature>
<dbReference type="EMBL" id="JARKIK010000008">
    <property type="protein sequence ID" value="KAK8750153.1"/>
    <property type="molecule type" value="Genomic_DNA"/>
</dbReference>
<dbReference type="GO" id="GO:0005737">
    <property type="term" value="C:cytoplasm"/>
    <property type="evidence" value="ECO:0007669"/>
    <property type="project" value="UniProtKB-SubCell"/>
</dbReference>
<dbReference type="GO" id="GO:0006207">
    <property type="term" value="P:'de novo' pyrimidine nucleobase biosynthetic process"/>
    <property type="evidence" value="ECO:0007669"/>
    <property type="project" value="InterPro"/>
</dbReference>
<gene>
    <name evidence="12" type="ORF">OTU49_015262</name>
</gene>
<evidence type="ECO:0000256" key="1">
    <source>
        <dbReference type="ARBA" id="ARBA00004496"/>
    </source>
</evidence>
<proteinExistence type="inferred from homology"/>
<evidence type="ECO:0000256" key="3">
    <source>
        <dbReference type="ARBA" id="ARBA00022490"/>
    </source>
</evidence>
<dbReference type="InterPro" id="IPR006266">
    <property type="entry name" value="UMP_CMP_kinase"/>
</dbReference>
<organism evidence="12 13">
    <name type="scientific">Cherax quadricarinatus</name>
    <name type="common">Australian red claw crayfish</name>
    <dbReference type="NCBI Taxonomy" id="27406"/>
    <lineage>
        <taxon>Eukaryota</taxon>
        <taxon>Metazoa</taxon>
        <taxon>Ecdysozoa</taxon>
        <taxon>Arthropoda</taxon>
        <taxon>Crustacea</taxon>
        <taxon>Multicrustacea</taxon>
        <taxon>Malacostraca</taxon>
        <taxon>Eumalacostraca</taxon>
        <taxon>Eucarida</taxon>
        <taxon>Decapoda</taxon>
        <taxon>Pleocyemata</taxon>
        <taxon>Astacidea</taxon>
        <taxon>Parastacoidea</taxon>
        <taxon>Parastacidae</taxon>
        <taxon>Cherax</taxon>
    </lineage>
</organism>
<evidence type="ECO:0000256" key="5">
    <source>
        <dbReference type="ARBA" id="ARBA00022741"/>
    </source>
</evidence>
<evidence type="ECO:0000313" key="13">
    <source>
        <dbReference type="Proteomes" id="UP001445076"/>
    </source>
</evidence>
<evidence type="ECO:0000256" key="7">
    <source>
        <dbReference type="ARBA" id="ARBA00022840"/>
    </source>
</evidence>
<comment type="catalytic activity">
    <reaction evidence="10">
        <text>UMP + ATP = UDP + ADP</text>
        <dbReference type="Rhea" id="RHEA:24400"/>
        <dbReference type="ChEBI" id="CHEBI:30616"/>
        <dbReference type="ChEBI" id="CHEBI:57865"/>
        <dbReference type="ChEBI" id="CHEBI:58223"/>
        <dbReference type="ChEBI" id="CHEBI:456216"/>
        <dbReference type="EC" id="2.7.4.14"/>
    </reaction>
</comment>
<dbReference type="AlphaFoldDB" id="A0AAW0YDP6"/>
<dbReference type="NCBIfam" id="TIGR01359">
    <property type="entry name" value="UMP_CMP_kin_fam"/>
    <property type="match status" value="1"/>
</dbReference>
<dbReference type="SUPFAM" id="SSF52540">
    <property type="entry name" value="P-loop containing nucleoside triphosphate hydrolases"/>
    <property type="match status" value="1"/>
</dbReference>
<dbReference type="PROSITE" id="PS00113">
    <property type="entry name" value="ADENYLATE_KINASE"/>
    <property type="match status" value="1"/>
</dbReference>
<keyword evidence="9" id="KW-0539">Nucleus</keyword>
<name>A0AAW0YDP6_CHEQU</name>
<dbReference type="PANTHER" id="PTHR23359">
    <property type="entry name" value="NUCLEOTIDE KINASE"/>
    <property type="match status" value="1"/>
</dbReference>
<comment type="caution">
    <text evidence="12">The sequence shown here is derived from an EMBL/GenBank/DDBJ whole genome shotgun (WGS) entry which is preliminary data.</text>
</comment>
<dbReference type="EC" id="2.7.4.3" evidence="2"/>
<evidence type="ECO:0000256" key="10">
    <source>
        <dbReference type="ARBA" id="ARBA00048116"/>
    </source>
</evidence>
<keyword evidence="13" id="KW-1185">Reference proteome</keyword>
<keyword evidence="8" id="KW-0665">Pyrimidine biosynthesis</keyword>
<dbReference type="GO" id="GO:0006221">
    <property type="term" value="P:pyrimidine nucleotide biosynthetic process"/>
    <property type="evidence" value="ECO:0007669"/>
    <property type="project" value="UniProtKB-KW"/>
</dbReference>
<reference evidence="12 13" key="1">
    <citation type="journal article" date="2024" name="BMC Genomics">
        <title>Genome assembly of redclaw crayfish (Cherax quadricarinatus) provides insights into its immune adaptation and hypoxia tolerance.</title>
        <authorList>
            <person name="Liu Z."/>
            <person name="Zheng J."/>
            <person name="Li H."/>
            <person name="Fang K."/>
            <person name="Wang S."/>
            <person name="He J."/>
            <person name="Zhou D."/>
            <person name="Weng S."/>
            <person name="Chi M."/>
            <person name="Gu Z."/>
            <person name="He J."/>
            <person name="Li F."/>
            <person name="Wang M."/>
        </authorList>
    </citation>
    <scope>NUCLEOTIDE SEQUENCE [LARGE SCALE GENOMIC DNA]</scope>
    <source>
        <strain evidence="12">ZL_2023a</strain>
    </source>
</reference>
<evidence type="ECO:0000256" key="6">
    <source>
        <dbReference type="ARBA" id="ARBA00022777"/>
    </source>
</evidence>
<dbReference type="Pfam" id="PF00406">
    <property type="entry name" value="ADK"/>
    <property type="match status" value="1"/>
</dbReference>
<dbReference type="GO" id="GO:0005524">
    <property type="term" value="F:ATP binding"/>
    <property type="evidence" value="ECO:0007669"/>
    <property type="project" value="UniProtKB-KW"/>
</dbReference>
<keyword evidence="6 11" id="KW-0418">Kinase</keyword>
<comment type="similarity">
    <text evidence="11">Belongs to the adenylate kinase family.</text>
</comment>
<dbReference type="PRINTS" id="PR00094">
    <property type="entry name" value="ADENYLTKNASE"/>
</dbReference>
<evidence type="ECO:0000256" key="2">
    <source>
        <dbReference type="ARBA" id="ARBA00012955"/>
    </source>
</evidence>
<dbReference type="InterPro" id="IPR027417">
    <property type="entry name" value="P-loop_NTPase"/>
</dbReference>
<dbReference type="InterPro" id="IPR033690">
    <property type="entry name" value="Adenylat_kinase_CS"/>
</dbReference>
<dbReference type="GO" id="GO:0004017">
    <property type="term" value="F:AMP kinase activity"/>
    <property type="evidence" value="ECO:0007669"/>
    <property type="project" value="UniProtKB-EC"/>
</dbReference>
<accession>A0AAW0YDP6</accession>
<dbReference type="InterPro" id="IPR000850">
    <property type="entry name" value="Adenylat/UMP-CMP_kin"/>
</dbReference>
<keyword evidence="3" id="KW-0963">Cytoplasm</keyword>
<dbReference type="HAMAP" id="MF_00235">
    <property type="entry name" value="Adenylate_kinase_Adk"/>
    <property type="match status" value="1"/>
</dbReference>
<dbReference type="Proteomes" id="UP001445076">
    <property type="component" value="Unassembled WGS sequence"/>
</dbReference>
<dbReference type="HAMAP" id="MF_03172">
    <property type="entry name" value="Adenylate_kinase_UMP_CMP_kin"/>
    <property type="match status" value="1"/>
</dbReference>
<evidence type="ECO:0000256" key="11">
    <source>
        <dbReference type="RuleBase" id="RU003330"/>
    </source>
</evidence>
<protein>
    <recommendedName>
        <fullName evidence="2">adenylate kinase</fullName>
        <ecNumber evidence="2">2.7.4.3</ecNumber>
    </recommendedName>
</protein>
<evidence type="ECO:0000313" key="12">
    <source>
        <dbReference type="EMBL" id="KAK8750153.1"/>
    </source>
</evidence>
<evidence type="ECO:0000256" key="9">
    <source>
        <dbReference type="ARBA" id="ARBA00023242"/>
    </source>
</evidence>
<evidence type="ECO:0000256" key="8">
    <source>
        <dbReference type="ARBA" id="ARBA00022975"/>
    </source>
</evidence>
<dbReference type="CDD" id="cd01428">
    <property type="entry name" value="ADK"/>
    <property type="match status" value="1"/>
</dbReference>
<keyword evidence="4 11" id="KW-0808">Transferase</keyword>
<keyword evidence="7" id="KW-0067">ATP-binding</keyword>
<keyword evidence="5" id="KW-0547">Nucleotide-binding</keyword>
<dbReference type="FunFam" id="3.40.50.300:FF:000315">
    <property type="entry name" value="Adenylate kinase 1"/>
    <property type="match status" value="1"/>
</dbReference>
<evidence type="ECO:0000256" key="4">
    <source>
        <dbReference type="ARBA" id="ARBA00022679"/>
    </source>
</evidence>
<comment type="subcellular location">
    <subcellularLocation>
        <location evidence="1">Cytoplasm</location>
    </subcellularLocation>
</comment>
<sequence length="233" mass="26350">SEWVDLLTVSDLPASWAVRLCYYLQHRCMLVKRLLRGLQSAIMSDKYNVAFVLGGPGAGKGTQCEKIVKEFGYVHLSAGDLLREERAKPGSEFGDMIEEHIKNGTIVPVEITCSLLERAMKNSEKNDFLIDGFPRNQNNLEGWNKQMGEKVNLKFVLFFNCPLEVCTQRCLDRGAAGSGRSDDNMESLKKRFDTYMNATMPIIEHYEALNLVQTIDATRSPEEVFEDVKPLFS</sequence>
<dbReference type="Gene3D" id="3.40.50.300">
    <property type="entry name" value="P-loop containing nucleotide triphosphate hydrolases"/>
    <property type="match status" value="1"/>
</dbReference>